<name>A0ABV1UGF4_9ACTN</name>
<reference evidence="1 2" key="1">
    <citation type="submission" date="2024-06" db="EMBL/GenBank/DDBJ databases">
        <title>The Natural Products Discovery Center: Release of the First 8490 Sequenced Strains for Exploring Actinobacteria Biosynthetic Diversity.</title>
        <authorList>
            <person name="Kalkreuter E."/>
            <person name="Kautsar S.A."/>
            <person name="Yang D."/>
            <person name="Bader C.D."/>
            <person name="Teijaro C.N."/>
            <person name="Fluegel L."/>
            <person name="Davis C.M."/>
            <person name="Simpson J.R."/>
            <person name="Lauterbach L."/>
            <person name="Steele A.D."/>
            <person name="Gui C."/>
            <person name="Meng S."/>
            <person name="Li G."/>
            <person name="Viehrig K."/>
            <person name="Ye F."/>
            <person name="Su P."/>
            <person name="Kiefer A.F."/>
            <person name="Nichols A."/>
            <person name="Cepeda A.J."/>
            <person name="Yan W."/>
            <person name="Fan B."/>
            <person name="Jiang Y."/>
            <person name="Adhikari A."/>
            <person name="Zheng C.-J."/>
            <person name="Schuster L."/>
            <person name="Cowan T.M."/>
            <person name="Smanski M.J."/>
            <person name="Chevrette M.G."/>
            <person name="De Carvalho L.P.S."/>
            <person name="Shen B."/>
        </authorList>
    </citation>
    <scope>NUCLEOTIDE SEQUENCE [LARGE SCALE GENOMIC DNA]</scope>
    <source>
        <strain evidence="1 2">NPDC001166</strain>
    </source>
</reference>
<dbReference type="Proteomes" id="UP001470023">
    <property type="component" value="Unassembled WGS sequence"/>
</dbReference>
<evidence type="ECO:0000313" key="2">
    <source>
        <dbReference type="Proteomes" id="UP001470023"/>
    </source>
</evidence>
<dbReference type="RefSeq" id="WP_352065268.1">
    <property type="nucleotide sequence ID" value="NZ_JBEPAZ010000047.1"/>
</dbReference>
<dbReference type="EMBL" id="JBEPAZ010000047">
    <property type="protein sequence ID" value="MER6432794.1"/>
    <property type="molecule type" value="Genomic_DNA"/>
</dbReference>
<comment type="caution">
    <text evidence="1">The sequence shown here is derived from an EMBL/GenBank/DDBJ whole genome shotgun (WGS) entry which is preliminary data.</text>
</comment>
<sequence length="319" mass="33451">MRTTVRALSAAPTVLRAAWHDAQLCCAAFDEVVLPLVAAETPKGPERDRLGAALRAWSAKGGHMVAACCRAAGRRFTGEHAAVSALGCAFARLYDDLLDEPGRTGFAERAGRLFAGRPWTPRDPLEALAGALFSTLEQRLGRPPGDVLYTALATVHRYQCRSARQAAPDVTLAELEEITYGKGGATMVVLFALARPGMTAAEAAAVAELGAALQLCDDHHDRARDAMLGIATLPGTGACGRSELRARLAAAEAGLANLYGSRPARRLLDEAHVFLLLSEIGRAASGLRRPAPATAPTRPLVALLRRGPAAVVTAPGGSR</sequence>
<evidence type="ECO:0000313" key="1">
    <source>
        <dbReference type="EMBL" id="MER6432794.1"/>
    </source>
</evidence>
<proteinExistence type="predicted"/>
<accession>A0ABV1UGF4</accession>
<gene>
    <name evidence="1" type="ORF">ABT272_34465</name>
</gene>
<organism evidence="1 2">
    <name type="scientific">Streptomyces sp. 900105245</name>
    <dbReference type="NCBI Taxonomy" id="3154379"/>
    <lineage>
        <taxon>Bacteria</taxon>
        <taxon>Bacillati</taxon>
        <taxon>Actinomycetota</taxon>
        <taxon>Actinomycetes</taxon>
        <taxon>Kitasatosporales</taxon>
        <taxon>Streptomycetaceae</taxon>
        <taxon>Streptomyces</taxon>
    </lineage>
</organism>
<protein>
    <submittedName>
        <fullName evidence="1">Uncharacterized protein</fullName>
    </submittedName>
</protein>
<keyword evidence="2" id="KW-1185">Reference proteome</keyword>